<accession>A0A1V4IM96</accession>
<dbReference type="GO" id="GO:0008270">
    <property type="term" value="F:zinc ion binding"/>
    <property type="evidence" value="ECO:0007669"/>
    <property type="project" value="InterPro"/>
</dbReference>
<dbReference type="RefSeq" id="WP_079424994.1">
    <property type="nucleotide sequence ID" value="NZ_MZGV01000026.1"/>
</dbReference>
<evidence type="ECO:0000259" key="3">
    <source>
        <dbReference type="SMART" id="SM00910"/>
    </source>
</evidence>
<proteinExistence type="predicted"/>
<evidence type="ECO:0000313" key="4">
    <source>
        <dbReference type="EMBL" id="OPJ60989.1"/>
    </source>
</evidence>
<dbReference type="STRING" id="1450648.CLORY_25380"/>
<dbReference type="GO" id="GO:0016818">
    <property type="term" value="F:hydrolase activity, acting on acid anhydrides, in phosphorus-containing anhydrides"/>
    <property type="evidence" value="ECO:0007669"/>
    <property type="project" value="InterPro"/>
</dbReference>
<dbReference type="SMART" id="SM00910">
    <property type="entry name" value="HIRAN"/>
    <property type="match status" value="1"/>
</dbReference>
<name>A0A1V4IM96_9CLOT</name>
<feature type="domain" description="HIRAN" evidence="3">
    <location>
        <begin position="490"/>
        <end position="590"/>
    </location>
</feature>
<dbReference type="Pfam" id="PF08797">
    <property type="entry name" value="HIRAN"/>
    <property type="match status" value="1"/>
</dbReference>
<evidence type="ECO:0000256" key="1">
    <source>
        <dbReference type="ARBA" id="ARBA00022723"/>
    </source>
</evidence>
<keyword evidence="2" id="KW-0378">Hydrolase</keyword>
<dbReference type="EMBL" id="MZGV01000026">
    <property type="protein sequence ID" value="OPJ60989.1"/>
    <property type="molecule type" value="Genomic_DNA"/>
</dbReference>
<keyword evidence="5" id="KW-1185">Reference proteome</keyword>
<dbReference type="AlphaFoldDB" id="A0A1V4IM96"/>
<evidence type="ECO:0000256" key="2">
    <source>
        <dbReference type="ARBA" id="ARBA00022801"/>
    </source>
</evidence>
<sequence length="610" mass="72024">MMAIEQDGLIAGEIELNHIFFYDNLSIKEQIEESDYLIQEILKVYRGKREHIHIKKDTEPLICFYNTFIVRLNALVQEEVIDSEWISNLTKKFIINGVNDYEIKLGLILSEQYLEYDELEKVIDDFASKAEYIFYLSNSIKRIKKYNTWLLELAKKSEGVIKVFAVTNLENIDEKINIYLIEQGYKDNKYQQLLTDYVCTNMNVKSYLKRNVSEEKINKLSLLLYNYLKNMDFCKISIKEEILNNFLPVALNNRKSIYCLYSLFYILKGLEEDDESHNNEEIVSNLKCQLNDDKWKNVFFRSIKEMVVESEDLISAAEFYNYNFSFEELYPYLLSDKDDFDVYFYFMKNGSKQDNLKLLKFFTENFDMVQLTGNIRDIDKNQLTEKYIADLLFAVVIKASRDLYPQGKIIAMMGILGNINDVRKESIAVLKKYRDKLSEKDMKVIHKVFKAEPNNELKKSITGLINDNNYIKREVMKIDDIKVQPHVKDIYLFSTDIAGVQYIDKEGLDEEFTEHNICFLAQEKDNLYDKKAIKIITDHGFVIGYVPRQVNFVLSNLLSSGKYLYCRIKEYDLSRDYIRIRIYLSYKDTLDQLEDAIKMFVVNDQSDFIN</sequence>
<reference evidence="4 5" key="1">
    <citation type="submission" date="2017-03" db="EMBL/GenBank/DDBJ databases">
        <title>Genome sequence of Clostridium oryzae DSM 28571.</title>
        <authorList>
            <person name="Poehlein A."/>
            <person name="Daniel R."/>
        </authorList>
    </citation>
    <scope>NUCLEOTIDE SEQUENCE [LARGE SCALE GENOMIC DNA]</scope>
    <source>
        <strain evidence="4 5">DSM 28571</strain>
    </source>
</reference>
<dbReference type="InterPro" id="IPR014905">
    <property type="entry name" value="HIRAN"/>
</dbReference>
<dbReference type="OrthoDB" id="1650885at2"/>
<evidence type="ECO:0000313" key="5">
    <source>
        <dbReference type="Proteomes" id="UP000190080"/>
    </source>
</evidence>
<gene>
    <name evidence="4" type="ORF">CLORY_25380</name>
</gene>
<dbReference type="Proteomes" id="UP000190080">
    <property type="component" value="Unassembled WGS sequence"/>
</dbReference>
<protein>
    <submittedName>
        <fullName evidence="4">HIRAN domain protein</fullName>
    </submittedName>
</protein>
<dbReference type="GO" id="GO:0003676">
    <property type="term" value="F:nucleic acid binding"/>
    <property type="evidence" value="ECO:0007669"/>
    <property type="project" value="InterPro"/>
</dbReference>
<keyword evidence="1" id="KW-0479">Metal-binding</keyword>
<comment type="caution">
    <text evidence="4">The sequence shown here is derived from an EMBL/GenBank/DDBJ whole genome shotgun (WGS) entry which is preliminary data.</text>
</comment>
<dbReference type="Gene3D" id="3.30.70.2330">
    <property type="match status" value="1"/>
</dbReference>
<organism evidence="4 5">
    <name type="scientific">Clostridium oryzae</name>
    <dbReference type="NCBI Taxonomy" id="1450648"/>
    <lineage>
        <taxon>Bacteria</taxon>
        <taxon>Bacillati</taxon>
        <taxon>Bacillota</taxon>
        <taxon>Clostridia</taxon>
        <taxon>Eubacteriales</taxon>
        <taxon>Clostridiaceae</taxon>
        <taxon>Clostridium</taxon>
    </lineage>
</organism>